<evidence type="ECO:0000256" key="1">
    <source>
        <dbReference type="SAM" id="MobiDB-lite"/>
    </source>
</evidence>
<evidence type="ECO:0000313" key="3">
    <source>
        <dbReference type="EMBL" id="CAK9099398.1"/>
    </source>
</evidence>
<keyword evidence="4" id="KW-1185">Reference proteome</keyword>
<dbReference type="Gene3D" id="3.40.50.150">
    <property type="entry name" value="Vaccinia Virus protein VP39"/>
    <property type="match status" value="1"/>
</dbReference>
<dbReference type="EMBL" id="CAXAMN010025951">
    <property type="protein sequence ID" value="CAK9099398.1"/>
    <property type="molecule type" value="Genomic_DNA"/>
</dbReference>
<protein>
    <recommendedName>
        <fullName evidence="2">Ribosomal RNA large subunit methyltransferase K/L-like methyltransferase domain-containing protein</fullName>
    </recommendedName>
</protein>
<evidence type="ECO:0000259" key="2">
    <source>
        <dbReference type="Pfam" id="PF01170"/>
    </source>
</evidence>
<feature type="compositionally biased region" description="Basic residues" evidence="1">
    <location>
        <begin position="221"/>
        <end position="235"/>
    </location>
</feature>
<dbReference type="PRINTS" id="PR00507">
    <property type="entry name" value="N12N6MTFRASE"/>
</dbReference>
<sequence>MKQVEAWVLAKALQLQPGEVVLDPMCGKGTLLCEAAIWWPEASFIGCDVEAQQLEKCLANHRYLGLTELVVHQADAATLGGLPIADSSVDKLMCAPPWDRQFEAAGGLENFYPKMLEEFSRVLRSNGTMAFLLNLPAEEALKASLAGWRTCRCPFALTHHTVGVLLLAWKVHRCQILQSIPNPILSLGSSAIGASPERCLGRGTRPATATQSGRAEEKGSGKRRRPARLNLRPKPHVLSGRA</sequence>
<feature type="domain" description="Ribosomal RNA large subunit methyltransferase K/L-like methyltransferase" evidence="2">
    <location>
        <begin position="8"/>
        <end position="133"/>
    </location>
</feature>
<dbReference type="InterPro" id="IPR029063">
    <property type="entry name" value="SAM-dependent_MTases_sf"/>
</dbReference>
<organism evidence="3 4">
    <name type="scientific">Durusdinium trenchii</name>
    <dbReference type="NCBI Taxonomy" id="1381693"/>
    <lineage>
        <taxon>Eukaryota</taxon>
        <taxon>Sar</taxon>
        <taxon>Alveolata</taxon>
        <taxon>Dinophyceae</taxon>
        <taxon>Suessiales</taxon>
        <taxon>Symbiodiniaceae</taxon>
        <taxon>Durusdinium</taxon>
    </lineage>
</organism>
<dbReference type="Pfam" id="PF01170">
    <property type="entry name" value="UPF0020"/>
    <property type="match status" value="1"/>
</dbReference>
<dbReference type="InterPro" id="IPR000241">
    <property type="entry name" value="RlmKL-like_Mtase"/>
</dbReference>
<proteinExistence type="predicted"/>
<evidence type="ECO:0000313" key="4">
    <source>
        <dbReference type="Proteomes" id="UP001642484"/>
    </source>
</evidence>
<dbReference type="PANTHER" id="PTHR14911:SF13">
    <property type="entry name" value="TRNA (GUANINE(6)-N2)-METHYLTRANSFERASE THUMP3"/>
    <property type="match status" value="1"/>
</dbReference>
<gene>
    <name evidence="3" type="ORF">CCMP2556_LOCUS47038</name>
</gene>
<dbReference type="CDD" id="cd02440">
    <property type="entry name" value="AdoMet_MTases"/>
    <property type="match status" value="1"/>
</dbReference>
<dbReference type="PANTHER" id="PTHR14911">
    <property type="entry name" value="THUMP DOMAIN-CONTAINING"/>
    <property type="match status" value="1"/>
</dbReference>
<name>A0ABP0RI65_9DINO</name>
<dbReference type="Proteomes" id="UP001642484">
    <property type="component" value="Unassembled WGS sequence"/>
</dbReference>
<accession>A0ABP0RI65</accession>
<comment type="caution">
    <text evidence="3">The sequence shown here is derived from an EMBL/GenBank/DDBJ whole genome shotgun (WGS) entry which is preliminary data.</text>
</comment>
<reference evidence="3 4" key="1">
    <citation type="submission" date="2024-02" db="EMBL/GenBank/DDBJ databases">
        <authorList>
            <person name="Chen Y."/>
            <person name="Shah S."/>
            <person name="Dougan E. K."/>
            <person name="Thang M."/>
            <person name="Chan C."/>
        </authorList>
    </citation>
    <scope>NUCLEOTIDE SEQUENCE [LARGE SCALE GENOMIC DNA]</scope>
</reference>
<dbReference type="SUPFAM" id="SSF53335">
    <property type="entry name" value="S-adenosyl-L-methionine-dependent methyltransferases"/>
    <property type="match status" value="1"/>
</dbReference>
<feature type="region of interest" description="Disordered" evidence="1">
    <location>
        <begin position="196"/>
        <end position="242"/>
    </location>
</feature>